<keyword evidence="2" id="KW-0808">Transferase</keyword>
<evidence type="ECO:0000313" key="3">
    <source>
        <dbReference type="Proteomes" id="UP000325055"/>
    </source>
</evidence>
<feature type="domain" description="Glycosyl transferase family 1" evidence="1">
    <location>
        <begin position="205"/>
        <end position="358"/>
    </location>
</feature>
<reference evidence="2 3" key="1">
    <citation type="journal article" date="2019" name="Nat. Med.">
        <title>A library of human gut bacterial isolates paired with longitudinal multiomics data enables mechanistic microbiome research.</title>
        <authorList>
            <person name="Poyet M."/>
            <person name="Groussin M."/>
            <person name="Gibbons S.M."/>
            <person name="Avila-Pacheco J."/>
            <person name="Jiang X."/>
            <person name="Kearney S.M."/>
            <person name="Perrotta A.R."/>
            <person name="Berdy B."/>
            <person name="Zhao S."/>
            <person name="Lieberman T.D."/>
            <person name="Swanson P.K."/>
            <person name="Smith M."/>
            <person name="Roesemann S."/>
            <person name="Alexander J.E."/>
            <person name="Rich S.A."/>
            <person name="Livny J."/>
            <person name="Vlamakis H."/>
            <person name="Clish C."/>
            <person name="Bullock K."/>
            <person name="Deik A."/>
            <person name="Scott J."/>
            <person name="Pierce K.A."/>
            <person name="Xavier R.J."/>
            <person name="Alm E.J."/>
        </authorList>
    </citation>
    <scope>NUCLEOTIDE SEQUENCE [LARGE SCALE GENOMIC DNA]</scope>
    <source>
        <strain evidence="2 3">BIOML-A7</strain>
    </source>
</reference>
<evidence type="ECO:0000313" key="2">
    <source>
        <dbReference type="EMBL" id="KAA5402844.1"/>
    </source>
</evidence>
<dbReference type="Proteomes" id="UP000325055">
    <property type="component" value="Unassembled WGS sequence"/>
</dbReference>
<dbReference type="PANTHER" id="PTHR12526">
    <property type="entry name" value="GLYCOSYLTRANSFERASE"/>
    <property type="match status" value="1"/>
</dbReference>
<proteinExistence type="predicted"/>
<dbReference type="RefSeq" id="WP_044153184.1">
    <property type="nucleotide sequence ID" value="NZ_JAFEKG010000003.1"/>
</dbReference>
<protein>
    <submittedName>
        <fullName evidence="2">Glycosyltransferase family 4 protein</fullName>
    </submittedName>
</protein>
<name>A0A5M6A1Q4_9BACE</name>
<dbReference type="EMBL" id="VVYW01000032">
    <property type="protein sequence ID" value="KAA5402844.1"/>
    <property type="molecule type" value="Genomic_DNA"/>
</dbReference>
<organism evidence="2 3">
    <name type="scientific">Bacteroides cellulosilyticus</name>
    <dbReference type="NCBI Taxonomy" id="246787"/>
    <lineage>
        <taxon>Bacteria</taxon>
        <taxon>Pseudomonadati</taxon>
        <taxon>Bacteroidota</taxon>
        <taxon>Bacteroidia</taxon>
        <taxon>Bacteroidales</taxon>
        <taxon>Bacteroidaceae</taxon>
        <taxon>Bacteroides</taxon>
    </lineage>
</organism>
<sequence>MDLVFCTEARLVRRSSGLVYSIDGGLTNNLWQRYLCKFNHVYVMARVLSDDDCPINDKYLASSERVSFIDLPYYLGPIQYLKTRRKLNKIVANSLMPGCVYICRVPGEIGTLVADHLRRCKIPYGVEVVGDPWDVFAPGAVRHPFRVFFRYRGTYDLKRTVVRAAAALYVTENQLQKRYPVNNSVFSISASDVQISSRNLPSSEKVLYKKEKYNLLSVGSLEQMYKAPDVVLEALALLKDRGVYCRLTWLGEGKNKGEMQKLASALHITNDVNFKGNVSREEVDEELKNSDLFLLVSRTEGLPRALIEAMAMGVPCIGTQVGGIPELLNKQMLIRAGDSLALANKIEFLLTHIDMANKEANRNYEFAKNYYDSVLQQRRESFYQYLISIVK</sequence>
<dbReference type="Pfam" id="PF00534">
    <property type="entry name" value="Glycos_transf_1"/>
    <property type="match status" value="1"/>
</dbReference>
<dbReference type="AlphaFoldDB" id="A0A5M6A1Q4"/>
<evidence type="ECO:0000259" key="1">
    <source>
        <dbReference type="Pfam" id="PF00534"/>
    </source>
</evidence>
<comment type="caution">
    <text evidence="2">The sequence shown here is derived from an EMBL/GenBank/DDBJ whole genome shotgun (WGS) entry which is preliminary data.</text>
</comment>
<dbReference type="GO" id="GO:0016757">
    <property type="term" value="F:glycosyltransferase activity"/>
    <property type="evidence" value="ECO:0007669"/>
    <property type="project" value="InterPro"/>
</dbReference>
<dbReference type="InterPro" id="IPR001296">
    <property type="entry name" value="Glyco_trans_1"/>
</dbReference>
<dbReference type="SUPFAM" id="SSF53756">
    <property type="entry name" value="UDP-Glycosyltransferase/glycogen phosphorylase"/>
    <property type="match status" value="1"/>
</dbReference>
<gene>
    <name evidence="2" type="ORF">F2Y86_25085</name>
</gene>
<dbReference type="PANTHER" id="PTHR12526:SF630">
    <property type="entry name" value="GLYCOSYLTRANSFERASE"/>
    <property type="match status" value="1"/>
</dbReference>
<dbReference type="Gene3D" id="3.40.50.2000">
    <property type="entry name" value="Glycogen Phosphorylase B"/>
    <property type="match status" value="2"/>
</dbReference>
<accession>A0A5M6A1Q4</accession>